<dbReference type="Proteomes" id="UP000196240">
    <property type="component" value="Unassembled WGS sequence"/>
</dbReference>
<evidence type="ECO:0000256" key="3">
    <source>
        <dbReference type="ARBA" id="ARBA00023163"/>
    </source>
</evidence>
<dbReference type="SUPFAM" id="SSF46689">
    <property type="entry name" value="Homeodomain-like"/>
    <property type="match status" value="2"/>
</dbReference>
<protein>
    <submittedName>
        <fullName evidence="6">Virulence regulon transcriptional activator VirF</fullName>
    </submittedName>
</protein>
<name>A0A1R7QE40_ACIJO</name>
<dbReference type="PANTHER" id="PTHR46796:SF7">
    <property type="entry name" value="ARAC FAMILY TRANSCRIPTIONAL REGULATOR"/>
    <property type="match status" value="1"/>
</dbReference>
<feature type="domain" description="HTH araC/xylS-type" evidence="5">
    <location>
        <begin position="208"/>
        <end position="306"/>
    </location>
</feature>
<dbReference type="Gene3D" id="1.10.10.60">
    <property type="entry name" value="Homeodomain-like"/>
    <property type="match status" value="2"/>
</dbReference>
<keyword evidence="3" id="KW-0804">Transcription</keyword>
<gene>
    <name evidence="6" type="primary">virF_2</name>
    <name evidence="6" type="ORF">ACNJC6_02177</name>
</gene>
<evidence type="ECO:0000256" key="2">
    <source>
        <dbReference type="ARBA" id="ARBA00023125"/>
    </source>
</evidence>
<dbReference type="PROSITE" id="PS00041">
    <property type="entry name" value="HTH_ARAC_FAMILY_1"/>
    <property type="match status" value="1"/>
</dbReference>
<sequence>MDALSKIFEDIHLNQSEYLYLKPHGEWAFRYTEQSTMMAYAVLQGQFTICLDTKQIIVAEVGDLILLPSGPSHECRSSTTDQLLEVFDISDLFAQNQHKEVSFGSDATQQKTVILALHAHMDPIMARPLVQALPAFIHLQHKDLSTVPEWLQIGLQFLALEVQCIRPGRDKILDHLVSILLIECVRDYIDVLQDSNNWLSALSHPELSNALAKIHAEPAQPWTVESLAEQCCMSRSKFATLFSQILGTSPLAYLQQHRLRLAAQYLRNGQGTIQQIAHRVGYNSETAFSQSFKRQYQMSPSQYRNNPNPTENTHP</sequence>
<evidence type="ECO:0000256" key="1">
    <source>
        <dbReference type="ARBA" id="ARBA00023015"/>
    </source>
</evidence>
<evidence type="ECO:0000313" key="7">
    <source>
        <dbReference type="Proteomes" id="UP000196240"/>
    </source>
</evidence>
<dbReference type="InterPro" id="IPR020449">
    <property type="entry name" value="Tscrpt_reg_AraC-type_HTH"/>
</dbReference>
<dbReference type="Pfam" id="PF12852">
    <property type="entry name" value="Cupin_6"/>
    <property type="match status" value="1"/>
</dbReference>
<evidence type="ECO:0000313" key="6">
    <source>
        <dbReference type="EMBL" id="SJX22534.1"/>
    </source>
</evidence>
<proteinExistence type="predicted"/>
<evidence type="ECO:0000259" key="5">
    <source>
        <dbReference type="PROSITE" id="PS01124"/>
    </source>
</evidence>
<dbReference type="SMART" id="SM00342">
    <property type="entry name" value="HTH_ARAC"/>
    <property type="match status" value="1"/>
</dbReference>
<dbReference type="GO" id="GO:0043565">
    <property type="term" value="F:sequence-specific DNA binding"/>
    <property type="evidence" value="ECO:0007669"/>
    <property type="project" value="InterPro"/>
</dbReference>
<dbReference type="InterPro" id="IPR032783">
    <property type="entry name" value="AraC_lig"/>
</dbReference>
<dbReference type="PRINTS" id="PR00032">
    <property type="entry name" value="HTHARAC"/>
</dbReference>
<keyword evidence="1" id="KW-0805">Transcription regulation</keyword>
<dbReference type="InterPro" id="IPR009057">
    <property type="entry name" value="Homeodomain-like_sf"/>
</dbReference>
<dbReference type="InterPro" id="IPR018060">
    <property type="entry name" value="HTH_AraC"/>
</dbReference>
<dbReference type="PROSITE" id="PS01124">
    <property type="entry name" value="HTH_ARAC_FAMILY_2"/>
    <property type="match status" value="1"/>
</dbReference>
<feature type="region of interest" description="Disordered" evidence="4">
    <location>
        <begin position="296"/>
        <end position="315"/>
    </location>
</feature>
<evidence type="ECO:0000256" key="4">
    <source>
        <dbReference type="SAM" id="MobiDB-lite"/>
    </source>
</evidence>
<dbReference type="RefSeq" id="WP_087013110.1">
    <property type="nucleotide sequence ID" value="NZ_FUUY01000006.1"/>
</dbReference>
<accession>A0A1R7QE40</accession>
<reference evidence="6 7" key="1">
    <citation type="submission" date="2017-02" db="EMBL/GenBank/DDBJ databases">
        <authorList>
            <person name="Peterson S.W."/>
        </authorList>
    </citation>
    <scope>NUCLEOTIDE SEQUENCE [LARGE SCALE GENOMIC DNA]</scope>
    <source>
        <strain evidence="6">C6</strain>
    </source>
</reference>
<organism evidence="6 7">
    <name type="scientific">Acinetobacter johnsonii</name>
    <dbReference type="NCBI Taxonomy" id="40214"/>
    <lineage>
        <taxon>Bacteria</taxon>
        <taxon>Pseudomonadati</taxon>
        <taxon>Pseudomonadota</taxon>
        <taxon>Gammaproteobacteria</taxon>
        <taxon>Moraxellales</taxon>
        <taxon>Moraxellaceae</taxon>
        <taxon>Acinetobacter</taxon>
    </lineage>
</organism>
<dbReference type="GO" id="GO:0003700">
    <property type="term" value="F:DNA-binding transcription factor activity"/>
    <property type="evidence" value="ECO:0007669"/>
    <property type="project" value="InterPro"/>
</dbReference>
<dbReference type="EMBL" id="FUUY01000006">
    <property type="protein sequence ID" value="SJX22534.1"/>
    <property type="molecule type" value="Genomic_DNA"/>
</dbReference>
<dbReference type="InterPro" id="IPR018062">
    <property type="entry name" value="HTH_AraC-typ_CS"/>
</dbReference>
<dbReference type="InterPro" id="IPR050204">
    <property type="entry name" value="AraC_XylS_family_regulators"/>
</dbReference>
<dbReference type="Pfam" id="PF12833">
    <property type="entry name" value="HTH_18"/>
    <property type="match status" value="1"/>
</dbReference>
<dbReference type="AlphaFoldDB" id="A0A1R7QE40"/>
<keyword evidence="2" id="KW-0238">DNA-binding</keyword>
<dbReference type="PANTHER" id="PTHR46796">
    <property type="entry name" value="HTH-TYPE TRANSCRIPTIONAL ACTIVATOR RHAS-RELATED"/>
    <property type="match status" value="1"/>
</dbReference>